<dbReference type="PROSITE" id="PS50994">
    <property type="entry name" value="INTEGRASE"/>
    <property type="match status" value="1"/>
</dbReference>
<dbReference type="InterPro" id="IPR001584">
    <property type="entry name" value="Integrase_cat-core"/>
</dbReference>
<name>A0ABP9ESU7_9GAMM</name>
<evidence type="ECO:0000259" key="1">
    <source>
        <dbReference type="PROSITE" id="PS50994"/>
    </source>
</evidence>
<organism evidence="2 3">
    <name type="scientific">Ferrimonas pelagia</name>
    <dbReference type="NCBI Taxonomy" id="1177826"/>
    <lineage>
        <taxon>Bacteria</taxon>
        <taxon>Pseudomonadati</taxon>
        <taxon>Pseudomonadota</taxon>
        <taxon>Gammaproteobacteria</taxon>
        <taxon>Alteromonadales</taxon>
        <taxon>Ferrimonadaceae</taxon>
        <taxon>Ferrimonas</taxon>
    </lineage>
</organism>
<dbReference type="Pfam" id="PF13683">
    <property type="entry name" value="rve_3"/>
    <property type="match status" value="1"/>
</dbReference>
<protein>
    <recommendedName>
        <fullName evidence="1">Integrase catalytic domain-containing protein</fullName>
    </recommendedName>
</protein>
<dbReference type="Gene3D" id="3.30.420.10">
    <property type="entry name" value="Ribonuclease H-like superfamily/Ribonuclease H"/>
    <property type="match status" value="1"/>
</dbReference>
<dbReference type="EMBL" id="BAABJZ010000054">
    <property type="protein sequence ID" value="GAA4885319.1"/>
    <property type="molecule type" value="Genomic_DNA"/>
</dbReference>
<comment type="caution">
    <text evidence="2">The sequence shown here is derived from an EMBL/GenBank/DDBJ whole genome shotgun (WGS) entry which is preliminary data.</text>
</comment>
<sequence>MLTDNGKEFTDRFCATGQRQPTGNREFDKECTGHGIEQRLISPGKPQTNGMMERFNGRISEILKTTRFDCRDDLEATLLRYQHIYNHHIPQKALGHTAHKERLKEYYRTSPELFRVKPINHRGPDS</sequence>
<evidence type="ECO:0000313" key="3">
    <source>
        <dbReference type="Proteomes" id="UP001499988"/>
    </source>
</evidence>
<dbReference type="SUPFAM" id="SSF53098">
    <property type="entry name" value="Ribonuclease H-like"/>
    <property type="match status" value="1"/>
</dbReference>
<dbReference type="InterPro" id="IPR036397">
    <property type="entry name" value="RNaseH_sf"/>
</dbReference>
<keyword evidence="3" id="KW-1185">Reference proteome</keyword>
<gene>
    <name evidence="2" type="ORF">GCM10023333_18540</name>
</gene>
<evidence type="ECO:0000313" key="2">
    <source>
        <dbReference type="EMBL" id="GAA4885319.1"/>
    </source>
</evidence>
<dbReference type="Proteomes" id="UP001499988">
    <property type="component" value="Unassembled WGS sequence"/>
</dbReference>
<feature type="domain" description="Integrase catalytic" evidence="1">
    <location>
        <begin position="1"/>
        <end position="106"/>
    </location>
</feature>
<proteinExistence type="predicted"/>
<reference evidence="3" key="1">
    <citation type="journal article" date="2019" name="Int. J. Syst. Evol. Microbiol.">
        <title>The Global Catalogue of Microorganisms (GCM) 10K type strain sequencing project: providing services to taxonomists for standard genome sequencing and annotation.</title>
        <authorList>
            <consortium name="The Broad Institute Genomics Platform"/>
            <consortium name="The Broad Institute Genome Sequencing Center for Infectious Disease"/>
            <person name="Wu L."/>
            <person name="Ma J."/>
        </authorList>
    </citation>
    <scope>NUCLEOTIDE SEQUENCE [LARGE SCALE GENOMIC DNA]</scope>
    <source>
        <strain evidence="3">JCM 18401</strain>
    </source>
</reference>
<dbReference type="InterPro" id="IPR012337">
    <property type="entry name" value="RNaseH-like_sf"/>
</dbReference>
<accession>A0ABP9ESU7</accession>